<dbReference type="GO" id="GO:0008270">
    <property type="term" value="F:zinc ion binding"/>
    <property type="evidence" value="ECO:0007669"/>
    <property type="project" value="InterPro"/>
</dbReference>
<evidence type="ECO:0000256" key="5">
    <source>
        <dbReference type="ARBA" id="ARBA00023163"/>
    </source>
</evidence>
<dbReference type="InterPro" id="IPR042098">
    <property type="entry name" value="TauD-like_sf"/>
</dbReference>
<evidence type="ECO:0000313" key="9">
    <source>
        <dbReference type="EMBL" id="KAF7198169.1"/>
    </source>
</evidence>
<dbReference type="Gene3D" id="3.60.130.10">
    <property type="entry name" value="Clavaminate synthase-like"/>
    <property type="match status" value="1"/>
</dbReference>
<dbReference type="SMART" id="SM00066">
    <property type="entry name" value="GAL4"/>
    <property type="match status" value="2"/>
</dbReference>
<dbReference type="Pfam" id="PF04082">
    <property type="entry name" value="Fungal_trans"/>
    <property type="match status" value="1"/>
</dbReference>
<dbReference type="CDD" id="cd12148">
    <property type="entry name" value="fungal_TF_MHR"/>
    <property type="match status" value="1"/>
</dbReference>
<feature type="region of interest" description="Disordered" evidence="7">
    <location>
        <begin position="1127"/>
        <end position="1154"/>
    </location>
</feature>
<feature type="region of interest" description="Disordered" evidence="7">
    <location>
        <begin position="473"/>
        <end position="494"/>
    </location>
</feature>
<dbReference type="PANTHER" id="PTHR47338:SF7">
    <property type="entry name" value="ZN(II)2CYS6 TRANSCRIPTION FACTOR (EUROFUNG)"/>
    <property type="match status" value="1"/>
</dbReference>
<evidence type="ECO:0000256" key="2">
    <source>
        <dbReference type="ARBA" id="ARBA00022723"/>
    </source>
</evidence>
<dbReference type="GO" id="GO:0000981">
    <property type="term" value="F:DNA-binding transcription factor activity, RNA polymerase II-specific"/>
    <property type="evidence" value="ECO:0007669"/>
    <property type="project" value="InterPro"/>
</dbReference>
<sequence>MAPALTEAAPVTPHVLASKPVSKAIFPDGYKTSGQHAPVYDLIRPYDKFPKEITGQTVWKAEDYRKNPERWTHAFSDEEIAELGAAADAYIASGKPLTAISKDLFPLPKLASFFGAVRNEIVNGKGFILFKGVPVQEWSLQKSATAYMGLGAYFGYFVSQNGRGHVLGHVKDLGEDPTQKDRVRIYRTNAKQYFHTDGADLVGLLCIAKALEGGESDIVSTHHVFNTLQKERPDVVQTLVTPNWYFDRKGEVSEGQEQWYRSAIVFMENDANGRVWARFDPNNVTSLARFNSGPDAKIPPLSEEQKEALKVFEETCTRLALHMILDPGDIQLITNTHVFHARTAYKDYPPGSVDEQGRPRVRRHLMRLWLAVPEDEGGFKLPFHDSNEKKRGGIQSSGTPYPFFADEPQRPLLFINRGRALMADTKNGIVKPRLTTRSRLGCETCRARKVRCDERPGRCYNCERLGLSCAPSGRSVSGEAVTPQQTPDLNGASGLKRKRTYRSCTECRGSKTRCSGHKPICARCNDKSLQCRYEDDSEPAWKQRVAHSSTVSEKQSPSIESGLADSELTPESRPSPSKRPDATPVGNLGLASPGLTHTPTTSIIDDLHWLIAPHLPDHGRARVLVERYFANVHHLRCFAFLHKPSFLQKLDSDSSRNHDGNPLLHIVCALGALFYAVEYETSRNTILHINPLDAGKQWAHHAQNLILARLDRISVENLMAAVLLHDYEIRMGHYSNAFMLSAITARMAQALQINLEHSTDVLCREGGNAPSASVKESRRRLMWCCYITDSLVGSGIDQLTLIDEDDIKVQLPCNERNFVLEEPCITETLEEGQMLKFLPVEVLPTYPQDCMGMTAFYIRHIAMRRKVLKYIKHLDTAKMPWFPDSEFAQLDRELRHWYDTLPANLQFTPTTLYIRQETSQVGALCALHYAYHQTMCDLYRVGAPGLYKLRAPFDFPPEQGEFLSHLQSTLFDHARSLATIMAEALRHGPHAIADSWLPTILYDSCKIMLYYLTQLVDPAAESSKVLLAETIPHVQNNVKALQIMRSMYADAAPLSKAANAMVEKVGIEISNATRNPNFIQEDPYSNNEADDHDTAGSAPGTPAQSAPDYILNPLSIYRLARKSIPEKHAPETMPQPAVSTTPSFIRPSPARSVPSGLPYSVPNNARDESHLAPELRSDAMPQSDQINFDELQSLFTSDPTGWTWQPAETAVGSRNESSGLPPWESQALEVGLDAWLPTFSLEPQG</sequence>
<evidence type="ECO:0000256" key="7">
    <source>
        <dbReference type="SAM" id="MobiDB-lite"/>
    </source>
</evidence>
<accession>A0A8H6RVU7</accession>
<feature type="region of interest" description="Disordered" evidence="7">
    <location>
        <begin position="1076"/>
        <end position="1106"/>
    </location>
</feature>
<gene>
    <name evidence="9" type="ORF">HII31_00525</name>
</gene>
<evidence type="ECO:0000259" key="8">
    <source>
        <dbReference type="PROSITE" id="PS50048"/>
    </source>
</evidence>
<dbReference type="Pfam" id="PF02668">
    <property type="entry name" value="TauD"/>
    <property type="match status" value="1"/>
</dbReference>
<dbReference type="GO" id="GO:0003677">
    <property type="term" value="F:DNA binding"/>
    <property type="evidence" value="ECO:0007669"/>
    <property type="project" value="InterPro"/>
</dbReference>
<dbReference type="AlphaFoldDB" id="A0A8H6RVU7"/>
<dbReference type="InterPro" id="IPR003819">
    <property type="entry name" value="TauD/TfdA-like"/>
</dbReference>
<evidence type="ECO:0000256" key="3">
    <source>
        <dbReference type="ARBA" id="ARBA00023002"/>
    </source>
</evidence>
<dbReference type="OrthoDB" id="103349at2759"/>
<feature type="domain" description="Zn(2)-C6 fungal-type" evidence="8">
    <location>
        <begin position="441"/>
        <end position="469"/>
    </location>
</feature>
<reference evidence="9" key="1">
    <citation type="submission" date="2020-04" db="EMBL/GenBank/DDBJ databases">
        <title>Draft genome resource of the tomato pathogen Pseudocercospora fuligena.</title>
        <authorList>
            <person name="Zaccaron A."/>
        </authorList>
    </citation>
    <scope>NUCLEOTIDE SEQUENCE</scope>
    <source>
        <strain evidence="9">PF001</strain>
    </source>
</reference>
<organism evidence="9 10">
    <name type="scientific">Pseudocercospora fuligena</name>
    <dbReference type="NCBI Taxonomy" id="685502"/>
    <lineage>
        <taxon>Eukaryota</taxon>
        <taxon>Fungi</taxon>
        <taxon>Dikarya</taxon>
        <taxon>Ascomycota</taxon>
        <taxon>Pezizomycotina</taxon>
        <taxon>Dothideomycetes</taxon>
        <taxon>Dothideomycetidae</taxon>
        <taxon>Mycosphaerellales</taxon>
        <taxon>Mycosphaerellaceae</taxon>
        <taxon>Pseudocercospora</taxon>
    </lineage>
</organism>
<dbReference type="EMBL" id="JABCIY010000003">
    <property type="protein sequence ID" value="KAF7198169.1"/>
    <property type="molecule type" value="Genomic_DNA"/>
</dbReference>
<dbReference type="InterPro" id="IPR007219">
    <property type="entry name" value="XnlR_reg_dom"/>
</dbReference>
<protein>
    <submittedName>
        <fullName evidence="9">Putative transcriptional regulatory protein</fullName>
    </submittedName>
</protein>
<feature type="region of interest" description="Disordered" evidence="7">
    <location>
        <begin position="544"/>
        <end position="594"/>
    </location>
</feature>
<keyword evidence="2" id="KW-0479">Metal-binding</keyword>
<dbReference type="PROSITE" id="PS00463">
    <property type="entry name" value="ZN2_CY6_FUNGAL_1"/>
    <property type="match status" value="2"/>
</dbReference>
<dbReference type="SMART" id="SM00906">
    <property type="entry name" value="Fungal_trans"/>
    <property type="match status" value="1"/>
</dbReference>
<comment type="subcellular location">
    <subcellularLocation>
        <location evidence="1">Nucleus</location>
    </subcellularLocation>
</comment>
<dbReference type="GO" id="GO:0005634">
    <property type="term" value="C:nucleus"/>
    <property type="evidence" value="ECO:0007669"/>
    <property type="project" value="UniProtKB-SubCell"/>
</dbReference>
<dbReference type="GO" id="GO:0006351">
    <property type="term" value="P:DNA-templated transcription"/>
    <property type="evidence" value="ECO:0007669"/>
    <property type="project" value="InterPro"/>
</dbReference>
<dbReference type="SUPFAM" id="SSF57701">
    <property type="entry name" value="Zn2/Cys6 DNA-binding domain"/>
    <property type="match status" value="2"/>
</dbReference>
<dbReference type="CDD" id="cd00067">
    <property type="entry name" value="GAL4"/>
    <property type="match status" value="2"/>
</dbReference>
<dbReference type="GO" id="GO:0016491">
    <property type="term" value="F:oxidoreductase activity"/>
    <property type="evidence" value="ECO:0007669"/>
    <property type="project" value="UniProtKB-KW"/>
</dbReference>
<evidence type="ECO:0000256" key="6">
    <source>
        <dbReference type="ARBA" id="ARBA00023242"/>
    </source>
</evidence>
<keyword evidence="4" id="KW-0805">Transcription regulation</keyword>
<evidence type="ECO:0000313" key="10">
    <source>
        <dbReference type="Proteomes" id="UP000660729"/>
    </source>
</evidence>
<dbReference type="InterPro" id="IPR036864">
    <property type="entry name" value="Zn2-C6_fun-type_DNA-bd_sf"/>
</dbReference>
<dbReference type="PROSITE" id="PS50048">
    <property type="entry name" value="ZN2_CY6_FUNGAL_2"/>
    <property type="match status" value="2"/>
</dbReference>
<dbReference type="Gene3D" id="4.10.240.10">
    <property type="entry name" value="Zn(2)-C6 fungal-type DNA-binding domain"/>
    <property type="match status" value="2"/>
</dbReference>
<dbReference type="SUPFAM" id="SSF51197">
    <property type="entry name" value="Clavaminate synthase-like"/>
    <property type="match status" value="1"/>
</dbReference>
<keyword evidence="10" id="KW-1185">Reference proteome</keyword>
<proteinExistence type="predicted"/>
<dbReference type="InterPro" id="IPR050815">
    <property type="entry name" value="TF_fung"/>
</dbReference>
<feature type="compositionally biased region" description="Polar residues" evidence="7">
    <location>
        <begin position="546"/>
        <end position="559"/>
    </location>
</feature>
<keyword evidence="6" id="KW-0539">Nucleus</keyword>
<dbReference type="Pfam" id="PF00172">
    <property type="entry name" value="Zn_clus"/>
    <property type="match status" value="2"/>
</dbReference>
<name>A0A8H6RVU7_9PEZI</name>
<keyword evidence="5" id="KW-0804">Transcription</keyword>
<comment type="caution">
    <text evidence="9">The sequence shown here is derived from an EMBL/GenBank/DDBJ whole genome shotgun (WGS) entry which is preliminary data.</text>
</comment>
<keyword evidence="3" id="KW-0560">Oxidoreductase</keyword>
<dbReference type="Proteomes" id="UP000660729">
    <property type="component" value="Unassembled WGS sequence"/>
</dbReference>
<evidence type="ECO:0000256" key="1">
    <source>
        <dbReference type="ARBA" id="ARBA00004123"/>
    </source>
</evidence>
<evidence type="ECO:0000256" key="4">
    <source>
        <dbReference type="ARBA" id="ARBA00023015"/>
    </source>
</evidence>
<dbReference type="PANTHER" id="PTHR47338">
    <property type="entry name" value="ZN(II)2CYS6 TRANSCRIPTION FACTOR (EUROFUNG)-RELATED"/>
    <property type="match status" value="1"/>
</dbReference>
<dbReference type="InterPro" id="IPR001138">
    <property type="entry name" value="Zn2Cys6_DnaBD"/>
</dbReference>
<feature type="compositionally biased region" description="Polar residues" evidence="7">
    <location>
        <begin position="1076"/>
        <end position="1087"/>
    </location>
</feature>
<feature type="domain" description="Zn(2)-C6 fungal-type" evidence="8">
    <location>
        <begin position="503"/>
        <end position="533"/>
    </location>
</feature>